<evidence type="ECO:0000256" key="1">
    <source>
        <dbReference type="SAM" id="Phobius"/>
    </source>
</evidence>
<dbReference type="RefSeq" id="WP_152572594.1">
    <property type="nucleotide sequence ID" value="NZ_VIKU02000001.1"/>
</dbReference>
<dbReference type="Proteomes" id="UP000707206">
    <property type="component" value="Unassembled WGS sequence"/>
</dbReference>
<evidence type="ECO:0000313" key="2">
    <source>
        <dbReference type="EMBL" id="NHF58084.1"/>
    </source>
</evidence>
<organism evidence="2 3">
    <name type="scientific">Pelagihabitans pacificus</name>
    <dbReference type="NCBI Taxonomy" id="2696054"/>
    <lineage>
        <taxon>Bacteria</taxon>
        <taxon>Pseudomonadati</taxon>
        <taxon>Bacteroidota</taxon>
        <taxon>Flavobacteriia</taxon>
        <taxon>Flavobacteriales</taxon>
        <taxon>Flavobacteriaceae</taxon>
        <taxon>Pelagihabitans</taxon>
    </lineage>
</organism>
<gene>
    <name evidence="2" type="ORF">FK220_001940</name>
</gene>
<keyword evidence="1" id="KW-1133">Transmembrane helix</keyword>
<keyword evidence="1" id="KW-0812">Transmembrane</keyword>
<feature type="transmembrane region" description="Helical" evidence="1">
    <location>
        <begin position="109"/>
        <end position="127"/>
    </location>
</feature>
<sequence length="138" mass="15233">MERDKEKELNDFIKKVVSEVGVESPSPNFTDSVLSKIQAGKQADTVAYTPLISRTGWYLMGAVVVVIFAFIILGNGEMDIPWLASSDIETLSNNLFLEAFSNLQVSNTVLYGMAGLAFFVTIQVVLLKNHFGRRLVVS</sequence>
<feature type="transmembrane region" description="Helical" evidence="1">
    <location>
        <begin position="57"/>
        <end position="76"/>
    </location>
</feature>
<keyword evidence="1" id="KW-0472">Membrane</keyword>
<reference evidence="2" key="2">
    <citation type="submission" date="2020-03" db="EMBL/GenBank/DDBJ databases">
        <title>Flavobacteriaceae bacterium strain TP-CH-4, a member of the family Flavobacteriaceae isolated from a deep-sea seamount.</title>
        <authorList>
            <person name="Zhang D.-C."/>
        </authorList>
    </citation>
    <scope>NUCLEOTIDE SEQUENCE</scope>
    <source>
        <strain evidence="2">TP-CH-4</strain>
    </source>
</reference>
<reference evidence="2" key="1">
    <citation type="submission" date="2019-07" db="EMBL/GenBank/DDBJ databases">
        <authorList>
            <person name="De-Chao Zhang Q."/>
        </authorList>
    </citation>
    <scope>NUCLEOTIDE SEQUENCE</scope>
    <source>
        <strain evidence="2">TP-CH-4</strain>
    </source>
</reference>
<dbReference type="AlphaFoldDB" id="A0A967E5H5"/>
<accession>A0A967E5H5</accession>
<keyword evidence="3" id="KW-1185">Reference proteome</keyword>
<evidence type="ECO:0000313" key="3">
    <source>
        <dbReference type="Proteomes" id="UP000707206"/>
    </source>
</evidence>
<name>A0A967E5H5_9FLAO</name>
<dbReference type="EMBL" id="VIKU02000001">
    <property type="protein sequence ID" value="NHF58084.1"/>
    <property type="molecule type" value="Genomic_DNA"/>
</dbReference>
<protein>
    <submittedName>
        <fullName evidence="2">Uncharacterized protein</fullName>
    </submittedName>
</protein>
<proteinExistence type="predicted"/>
<comment type="caution">
    <text evidence="2">The sequence shown here is derived from an EMBL/GenBank/DDBJ whole genome shotgun (WGS) entry which is preliminary data.</text>
</comment>